<protein>
    <submittedName>
        <fullName evidence="1">Uncharacterized protein</fullName>
    </submittedName>
</protein>
<gene>
    <name evidence="1" type="ORF">NDU88_003740</name>
</gene>
<evidence type="ECO:0000313" key="2">
    <source>
        <dbReference type="Proteomes" id="UP001066276"/>
    </source>
</evidence>
<dbReference type="Proteomes" id="UP001066276">
    <property type="component" value="Chromosome 7"/>
</dbReference>
<name>A0AAV7PHR3_PLEWA</name>
<dbReference type="EMBL" id="JANPWB010000011">
    <property type="protein sequence ID" value="KAJ1125308.1"/>
    <property type="molecule type" value="Genomic_DNA"/>
</dbReference>
<comment type="caution">
    <text evidence="1">The sequence shown here is derived from an EMBL/GenBank/DDBJ whole genome shotgun (WGS) entry which is preliminary data.</text>
</comment>
<sequence>MEEKWLKIAYTLRGGALTSFHVKEVRLLSTYNKTGSDLMQNLKDGMEPVRTLSALCSVNYRIRTGLPLRHR</sequence>
<organism evidence="1 2">
    <name type="scientific">Pleurodeles waltl</name>
    <name type="common">Iberian ribbed newt</name>
    <dbReference type="NCBI Taxonomy" id="8319"/>
    <lineage>
        <taxon>Eukaryota</taxon>
        <taxon>Metazoa</taxon>
        <taxon>Chordata</taxon>
        <taxon>Craniata</taxon>
        <taxon>Vertebrata</taxon>
        <taxon>Euteleostomi</taxon>
        <taxon>Amphibia</taxon>
        <taxon>Batrachia</taxon>
        <taxon>Caudata</taxon>
        <taxon>Salamandroidea</taxon>
        <taxon>Salamandridae</taxon>
        <taxon>Pleurodelinae</taxon>
        <taxon>Pleurodeles</taxon>
    </lineage>
</organism>
<dbReference type="AlphaFoldDB" id="A0AAV7PHR3"/>
<accession>A0AAV7PHR3</accession>
<keyword evidence="2" id="KW-1185">Reference proteome</keyword>
<proteinExistence type="predicted"/>
<evidence type="ECO:0000313" key="1">
    <source>
        <dbReference type="EMBL" id="KAJ1125308.1"/>
    </source>
</evidence>
<reference evidence="1" key="1">
    <citation type="journal article" date="2022" name="bioRxiv">
        <title>Sequencing and chromosome-scale assembly of the giantPleurodeles waltlgenome.</title>
        <authorList>
            <person name="Brown T."/>
            <person name="Elewa A."/>
            <person name="Iarovenko S."/>
            <person name="Subramanian E."/>
            <person name="Araus A.J."/>
            <person name="Petzold A."/>
            <person name="Susuki M."/>
            <person name="Suzuki K.-i.T."/>
            <person name="Hayashi T."/>
            <person name="Toyoda A."/>
            <person name="Oliveira C."/>
            <person name="Osipova E."/>
            <person name="Leigh N.D."/>
            <person name="Simon A."/>
            <person name="Yun M.H."/>
        </authorList>
    </citation>
    <scope>NUCLEOTIDE SEQUENCE</scope>
    <source>
        <strain evidence="1">20211129_DDA</strain>
        <tissue evidence="1">Liver</tissue>
    </source>
</reference>